<dbReference type="PANTHER" id="PTHR43798">
    <property type="entry name" value="MONOACYLGLYCEROL LIPASE"/>
    <property type="match status" value="1"/>
</dbReference>
<gene>
    <name evidence="4" type="ORF">GCM10009102_29350</name>
</gene>
<organism evidence="4 5">
    <name type="scientific">Sphingomonas insulae</name>
    <dbReference type="NCBI Taxonomy" id="424800"/>
    <lineage>
        <taxon>Bacteria</taxon>
        <taxon>Pseudomonadati</taxon>
        <taxon>Pseudomonadota</taxon>
        <taxon>Alphaproteobacteria</taxon>
        <taxon>Sphingomonadales</taxon>
        <taxon>Sphingomonadaceae</taxon>
        <taxon>Sphingomonas</taxon>
    </lineage>
</organism>
<dbReference type="Proteomes" id="UP001500238">
    <property type="component" value="Unassembled WGS sequence"/>
</dbReference>
<dbReference type="PANTHER" id="PTHR43798:SF31">
    <property type="entry name" value="AB HYDROLASE SUPERFAMILY PROTEIN YCLE"/>
    <property type="match status" value="1"/>
</dbReference>
<proteinExistence type="predicted"/>
<evidence type="ECO:0000259" key="3">
    <source>
        <dbReference type="Pfam" id="PF12697"/>
    </source>
</evidence>
<keyword evidence="1" id="KW-0378">Hydrolase</keyword>
<protein>
    <recommendedName>
        <fullName evidence="3">AB hydrolase-1 domain-containing protein</fullName>
    </recommendedName>
</protein>
<evidence type="ECO:0000256" key="2">
    <source>
        <dbReference type="SAM" id="MobiDB-lite"/>
    </source>
</evidence>
<comment type="caution">
    <text evidence="4">The sequence shown here is derived from an EMBL/GenBank/DDBJ whole genome shotgun (WGS) entry which is preliminary data.</text>
</comment>
<evidence type="ECO:0000256" key="1">
    <source>
        <dbReference type="ARBA" id="ARBA00022801"/>
    </source>
</evidence>
<dbReference type="InterPro" id="IPR000073">
    <property type="entry name" value="AB_hydrolase_1"/>
</dbReference>
<evidence type="ECO:0000313" key="5">
    <source>
        <dbReference type="Proteomes" id="UP001500238"/>
    </source>
</evidence>
<evidence type="ECO:0000313" key="4">
    <source>
        <dbReference type="EMBL" id="GAA0675267.1"/>
    </source>
</evidence>
<dbReference type="PRINTS" id="PR00111">
    <property type="entry name" value="ABHYDROLASE"/>
</dbReference>
<dbReference type="Gene3D" id="3.40.50.1820">
    <property type="entry name" value="alpha/beta hydrolase"/>
    <property type="match status" value="1"/>
</dbReference>
<dbReference type="SUPFAM" id="SSF53474">
    <property type="entry name" value="alpha/beta-Hydrolases"/>
    <property type="match status" value="1"/>
</dbReference>
<keyword evidence="5" id="KW-1185">Reference proteome</keyword>
<dbReference type="EMBL" id="BAAAES010000011">
    <property type="protein sequence ID" value="GAA0675267.1"/>
    <property type="molecule type" value="Genomic_DNA"/>
</dbReference>
<dbReference type="InterPro" id="IPR050266">
    <property type="entry name" value="AB_hydrolase_sf"/>
</dbReference>
<dbReference type="InterPro" id="IPR029058">
    <property type="entry name" value="AB_hydrolase_fold"/>
</dbReference>
<name>A0ABN1I064_9SPHN</name>
<feature type="domain" description="AB hydrolase-1" evidence="3">
    <location>
        <begin position="14"/>
        <end position="248"/>
    </location>
</feature>
<reference evidence="4 5" key="1">
    <citation type="journal article" date="2019" name="Int. J. Syst. Evol. Microbiol.">
        <title>The Global Catalogue of Microorganisms (GCM) 10K type strain sequencing project: providing services to taxonomists for standard genome sequencing and annotation.</title>
        <authorList>
            <consortium name="The Broad Institute Genomics Platform"/>
            <consortium name="The Broad Institute Genome Sequencing Center for Infectious Disease"/>
            <person name="Wu L."/>
            <person name="Ma J."/>
        </authorList>
    </citation>
    <scope>NUCLEOTIDE SEQUENCE [LARGE SCALE GENOMIC DNA]</scope>
    <source>
        <strain evidence="4 5">JCM 14603</strain>
    </source>
</reference>
<feature type="region of interest" description="Disordered" evidence="2">
    <location>
        <begin position="437"/>
        <end position="456"/>
    </location>
</feature>
<sequence>MQLTLRGLMTGPTLVFLHALGASAKEWKPVLHYLPGRDCVALDLPGFGAAAPYGYLNVAAMADWLADEIRSRALSSCVLVGHSMGGKIATLVAARAARGEIGLSAILGVVLVAASPPSPEPMDEDRRAEMIGWFAKKQASHAEAATFVDANTAARLPPPLRDTAIDDVRRSSREAWLGWLERGSREDWSAEARIISIPALILAGADDGDLGEDAQLRLNLPHYVTADVQVVQGAAHLIPYEQPQVLAALIEGHVANVTQAELPADFARLLGSDRVSRRTRAALLDRLRPPAHAAIWTAENRTTATALVAQILPDADGAAILADRILSGIADGTGDGWRFAILPPDREAWQRGFATMAAYGFASLDLGAQARLLERVADGEVGNREDEAQLSPEQMALWFEDVRAETVRIWMSLPTTMAAIGYDGFAVGGDGRRKQGYTRTGADDLEAWQPTVERAS</sequence>
<accession>A0ABN1I064</accession>
<dbReference type="Pfam" id="PF12697">
    <property type="entry name" value="Abhydrolase_6"/>
    <property type="match status" value="1"/>
</dbReference>